<accession>A0ABV5CNX2</accession>
<proteinExistence type="predicted"/>
<protein>
    <recommendedName>
        <fullName evidence="1">DUF6924 domain-containing protein</fullName>
    </recommendedName>
</protein>
<dbReference type="RefSeq" id="WP_375734073.1">
    <property type="nucleotide sequence ID" value="NZ_JBCGDC010000025.1"/>
</dbReference>
<evidence type="ECO:0000259" key="1">
    <source>
        <dbReference type="Pfam" id="PF21962"/>
    </source>
</evidence>
<evidence type="ECO:0000313" key="3">
    <source>
        <dbReference type="Proteomes" id="UP001582793"/>
    </source>
</evidence>
<dbReference type="EMBL" id="JBCGDC010000025">
    <property type="protein sequence ID" value="MFB6393695.1"/>
    <property type="molecule type" value="Genomic_DNA"/>
</dbReference>
<gene>
    <name evidence="2" type="ORF">AAFH96_11320</name>
</gene>
<dbReference type="Pfam" id="PF21962">
    <property type="entry name" value="DUF6924"/>
    <property type="match status" value="1"/>
</dbReference>
<dbReference type="InterPro" id="IPR053832">
    <property type="entry name" value="DUF6924"/>
</dbReference>
<reference evidence="2 3" key="1">
    <citation type="submission" date="2024-04" db="EMBL/GenBank/DDBJ databases">
        <title>Polymorphospora sp. isolated from Baiyangdian Lake in Xiong'an New Area.</title>
        <authorList>
            <person name="Zhang X."/>
            <person name="Liu J."/>
        </authorList>
    </citation>
    <scope>NUCLEOTIDE SEQUENCE [LARGE SCALE GENOMIC DNA]</scope>
    <source>
        <strain evidence="2 3">2-325</strain>
    </source>
</reference>
<name>A0ABV5CNX2_9ACTN</name>
<keyword evidence="3" id="KW-1185">Reference proteome</keyword>
<sequence length="141" mass="15587">MIRLPQPADLTSLVLRTDFADDTAWHALQEQIGLLDRHPHATFVSDAAYAGISVQAIVDLDAAARDDDKLTYLFLADTITMTDDENPLLAVDTYDEPGRTFRLPVRWYADVSTNLSIGNVDFADLAGATDEAGTYRVLDRE</sequence>
<dbReference type="Proteomes" id="UP001582793">
    <property type="component" value="Unassembled WGS sequence"/>
</dbReference>
<evidence type="ECO:0000313" key="2">
    <source>
        <dbReference type="EMBL" id="MFB6393695.1"/>
    </source>
</evidence>
<feature type="domain" description="DUF6924" evidence="1">
    <location>
        <begin position="11"/>
        <end position="136"/>
    </location>
</feature>
<organism evidence="2 3">
    <name type="scientific">Polymorphospora lycopeni</name>
    <dbReference type="NCBI Taxonomy" id="3140240"/>
    <lineage>
        <taxon>Bacteria</taxon>
        <taxon>Bacillati</taxon>
        <taxon>Actinomycetota</taxon>
        <taxon>Actinomycetes</taxon>
        <taxon>Micromonosporales</taxon>
        <taxon>Micromonosporaceae</taxon>
        <taxon>Polymorphospora</taxon>
    </lineage>
</organism>
<comment type="caution">
    <text evidence="2">The sequence shown here is derived from an EMBL/GenBank/DDBJ whole genome shotgun (WGS) entry which is preliminary data.</text>
</comment>